<feature type="signal peptide" evidence="1">
    <location>
        <begin position="1"/>
        <end position="29"/>
    </location>
</feature>
<dbReference type="InterPro" id="IPR050490">
    <property type="entry name" value="Bact_solute-bd_prot1"/>
</dbReference>
<evidence type="ECO:0000256" key="1">
    <source>
        <dbReference type="SAM" id="SignalP"/>
    </source>
</evidence>
<proteinExistence type="predicted"/>
<organism evidence="2 3">
    <name type="scientific">Agromyces tropicus</name>
    <dbReference type="NCBI Taxonomy" id="555371"/>
    <lineage>
        <taxon>Bacteria</taxon>
        <taxon>Bacillati</taxon>
        <taxon>Actinomycetota</taxon>
        <taxon>Actinomycetes</taxon>
        <taxon>Micrococcales</taxon>
        <taxon>Microbacteriaceae</taxon>
        <taxon>Agromyces</taxon>
    </lineage>
</organism>
<comment type="caution">
    <text evidence="2">The sequence shown here is derived from an EMBL/GenBank/DDBJ whole genome shotgun (WGS) entry which is preliminary data.</text>
</comment>
<sequence length="427" mass="43939">MARPHVSRRILALAAALSTGALLSGCAGSAGVGEGDEPQTITFAYSIAADAQDWYEQLAQRYMDGHPGVTIEIEKYGLDGYPSLLNTQLNAGNGPDVFYALSGTGQNPSVGPLADAGLVLPLDTEVLEEALPDAVQAGWMFDGTFYGVPTSVQINGLVMNAPLAEESGIDWTAETTVEELAAQCRAAAEDGLAVLGLAGAVPTAPAITALGFAASTVYGPEPDWNDQRAVGDTTFAESEGWQEALQAVKDLYDSDCIQPGAAGAGFDALTNGVAGGTMLAFAAPSSANVTLANASGGALKMVVLPMPAPEGLEPKLLLTSTDGIAGNAKTKSPELVKDFIQWSAEPEQAAMMAELQGTLPLGGDTAELPEAYQSAQALLTSDGTRPYPPVDWPNGAVFDALGTGMTGILTGQLTIQQVLESMDTAWG</sequence>
<dbReference type="PANTHER" id="PTHR43649:SF12">
    <property type="entry name" value="DIACETYLCHITOBIOSE BINDING PROTEIN DASA"/>
    <property type="match status" value="1"/>
</dbReference>
<feature type="chain" id="PRO_5046058506" evidence="1">
    <location>
        <begin position="30"/>
        <end position="427"/>
    </location>
</feature>
<dbReference type="Proteomes" id="UP001501196">
    <property type="component" value="Unassembled WGS sequence"/>
</dbReference>
<dbReference type="Gene3D" id="3.40.190.10">
    <property type="entry name" value="Periplasmic binding protein-like II"/>
    <property type="match status" value="2"/>
</dbReference>
<dbReference type="InterPro" id="IPR006059">
    <property type="entry name" value="SBP"/>
</dbReference>
<protein>
    <submittedName>
        <fullName evidence="2">Sugar ABC transporter substrate-binding protein</fullName>
    </submittedName>
</protein>
<dbReference type="Pfam" id="PF13416">
    <property type="entry name" value="SBP_bac_8"/>
    <property type="match status" value="1"/>
</dbReference>
<dbReference type="PANTHER" id="PTHR43649">
    <property type="entry name" value="ARABINOSE-BINDING PROTEIN-RELATED"/>
    <property type="match status" value="1"/>
</dbReference>
<keyword evidence="1" id="KW-0732">Signal</keyword>
<name>A0ABN2U299_9MICO</name>
<evidence type="ECO:0000313" key="3">
    <source>
        <dbReference type="Proteomes" id="UP001501196"/>
    </source>
</evidence>
<reference evidence="2 3" key="1">
    <citation type="journal article" date="2019" name="Int. J. Syst. Evol. Microbiol.">
        <title>The Global Catalogue of Microorganisms (GCM) 10K type strain sequencing project: providing services to taxonomists for standard genome sequencing and annotation.</title>
        <authorList>
            <consortium name="The Broad Institute Genomics Platform"/>
            <consortium name="The Broad Institute Genome Sequencing Center for Infectious Disease"/>
            <person name="Wu L."/>
            <person name="Ma J."/>
        </authorList>
    </citation>
    <scope>NUCLEOTIDE SEQUENCE [LARGE SCALE GENOMIC DNA]</scope>
    <source>
        <strain evidence="2 3">JCM 15672</strain>
    </source>
</reference>
<dbReference type="RefSeq" id="WP_344369587.1">
    <property type="nucleotide sequence ID" value="NZ_BAAAPW010000001.1"/>
</dbReference>
<dbReference type="SUPFAM" id="SSF53850">
    <property type="entry name" value="Periplasmic binding protein-like II"/>
    <property type="match status" value="1"/>
</dbReference>
<accession>A0ABN2U299</accession>
<keyword evidence="3" id="KW-1185">Reference proteome</keyword>
<gene>
    <name evidence="2" type="ORF">GCM10009819_07710</name>
</gene>
<dbReference type="EMBL" id="BAAAPW010000001">
    <property type="protein sequence ID" value="GAA2026925.1"/>
    <property type="molecule type" value="Genomic_DNA"/>
</dbReference>
<evidence type="ECO:0000313" key="2">
    <source>
        <dbReference type="EMBL" id="GAA2026925.1"/>
    </source>
</evidence>
<dbReference type="PROSITE" id="PS51257">
    <property type="entry name" value="PROKAR_LIPOPROTEIN"/>
    <property type="match status" value="1"/>
</dbReference>